<name>A0A7V4UDK2_CALAY</name>
<sequence>MQKEKWLQSLFCVLFLTAYLFAGSKPNWIENRPVNDAYYIGIGYAQKDPGLGNYHQIARDNALKDLASEITVHISSSFIHTIAEQAGMIAEDVQSYVRSTTQANLEGYELVDKWEDDQEYWVYYRLSKAKYRSAKQQKLDKAASMGLDLFRKGKANEAEGKYANALIYYIQAFNPIQEYLGEPLQVEYDGSQIYLMNSIYSSIQDLLANLELQALQPNRKVKVGQALKKPLRVKAVYNGSKPVSGLPLHFEFIRGKGSLIRQAITDRNGVGSSRVSKISATDRIQIIRVRPDLSSSLGSGASKLVQNIVNHFSVPTTKFVLDVSGLTAYLDVTERPIEGAASVLYIEPKLKNALTGYGFAFTTNVAKADVMIKLNAAARKGAVMHDLYVAWVDMNLSIMDMSSGKEIYKNSFANIKGINLDYEKATVKAFENAAKKVEEVLPAVIAQIQK</sequence>
<gene>
    <name evidence="1" type="ORF">ENK44_08080</name>
</gene>
<comment type="caution">
    <text evidence="1">The sequence shown here is derived from an EMBL/GenBank/DDBJ whole genome shotgun (WGS) entry which is preliminary data.</text>
</comment>
<reference evidence="1" key="1">
    <citation type="journal article" date="2020" name="mSystems">
        <title>Genome- and Community-Level Interaction Insights into Carbon Utilization and Element Cycling Functions of Hydrothermarchaeota in Hydrothermal Sediment.</title>
        <authorList>
            <person name="Zhou Z."/>
            <person name="Liu Y."/>
            <person name="Xu W."/>
            <person name="Pan J."/>
            <person name="Luo Z.H."/>
            <person name="Li M."/>
        </authorList>
    </citation>
    <scope>NUCLEOTIDE SEQUENCE [LARGE SCALE GENOMIC DNA]</scope>
    <source>
        <strain evidence="1">HyVt-577</strain>
    </source>
</reference>
<dbReference type="EMBL" id="DRQG01000077">
    <property type="protein sequence ID" value="HGY55642.1"/>
    <property type="molecule type" value="Genomic_DNA"/>
</dbReference>
<proteinExistence type="predicted"/>
<accession>A0A7V4UDK2</accession>
<organism evidence="1">
    <name type="scientific">Caldithrix abyssi</name>
    <dbReference type="NCBI Taxonomy" id="187145"/>
    <lineage>
        <taxon>Bacteria</taxon>
        <taxon>Pseudomonadati</taxon>
        <taxon>Calditrichota</taxon>
        <taxon>Calditrichia</taxon>
        <taxon>Calditrichales</taxon>
        <taxon>Calditrichaceae</taxon>
        <taxon>Caldithrix</taxon>
    </lineage>
</organism>
<dbReference type="Proteomes" id="UP000885779">
    <property type="component" value="Unassembled WGS sequence"/>
</dbReference>
<evidence type="ECO:0000313" key="1">
    <source>
        <dbReference type="EMBL" id="HGY55642.1"/>
    </source>
</evidence>
<protein>
    <recommendedName>
        <fullName evidence="2">LPP20 lipoprotein</fullName>
    </recommendedName>
</protein>
<evidence type="ECO:0008006" key="2">
    <source>
        <dbReference type="Google" id="ProtNLM"/>
    </source>
</evidence>
<dbReference type="AlphaFoldDB" id="A0A7V4UDK2"/>
<dbReference type="Gene3D" id="3.10.28.20">
    <property type="entry name" value="Acetamidase/Formamidase-like domains"/>
    <property type="match status" value="1"/>
</dbReference>